<reference evidence="2" key="2">
    <citation type="journal article" date="2015" name="Data Brief">
        <title>Shoot transcriptome of the giant reed, Arundo donax.</title>
        <authorList>
            <person name="Barrero R.A."/>
            <person name="Guerrero F.D."/>
            <person name="Moolhuijzen P."/>
            <person name="Goolsby J.A."/>
            <person name="Tidwell J."/>
            <person name="Bellgard S.E."/>
            <person name="Bellgard M.I."/>
        </authorList>
    </citation>
    <scope>NUCLEOTIDE SEQUENCE</scope>
    <source>
        <tissue evidence="2">Shoot tissue taken approximately 20 cm above the soil surface</tissue>
    </source>
</reference>
<organism evidence="2">
    <name type="scientific">Arundo donax</name>
    <name type="common">Giant reed</name>
    <name type="synonym">Donax arundinaceus</name>
    <dbReference type="NCBI Taxonomy" id="35708"/>
    <lineage>
        <taxon>Eukaryota</taxon>
        <taxon>Viridiplantae</taxon>
        <taxon>Streptophyta</taxon>
        <taxon>Embryophyta</taxon>
        <taxon>Tracheophyta</taxon>
        <taxon>Spermatophyta</taxon>
        <taxon>Magnoliopsida</taxon>
        <taxon>Liliopsida</taxon>
        <taxon>Poales</taxon>
        <taxon>Poaceae</taxon>
        <taxon>PACMAD clade</taxon>
        <taxon>Arundinoideae</taxon>
        <taxon>Arundineae</taxon>
        <taxon>Arundo</taxon>
    </lineage>
</organism>
<feature type="transmembrane region" description="Helical" evidence="1">
    <location>
        <begin position="12"/>
        <end position="41"/>
    </location>
</feature>
<sequence length="109" mass="12749">MLNLIHTLCMRLFFLFLLHPVFFGSVFLPLLLLFFVMAISVPFASRTSFMLAIALFIFPPVLLMVALKPLPFSLLHNLLQLFNIFCDDFKWFQKGKIPLNIFVILKQER</sequence>
<feature type="transmembrane region" description="Helical" evidence="1">
    <location>
        <begin position="47"/>
        <end position="67"/>
    </location>
</feature>
<accession>A0A0A9HC11</accession>
<protein>
    <submittedName>
        <fullName evidence="2">Uncharacterized protein</fullName>
    </submittedName>
</protein>
<keyword evidence="1" id="KW-0472">Membrane</keyword>
<dbReference type="EMBL" id="GBRH01163201">
    <property type="protein sequence ID" value="JAE34695.1"/>
    <property type="molecule type" value="Transcribed_RNA"/>
</dbReference>
<evidence type="ECO:0000256" key="1">
    <source>
        <dbReference type="SAM" id="Phobius"/>
    </source>
</evidence>
<proteinExistence type="predicted"/>
<evidence type="ECO:0000313" key="2">
    <source>
        <dbReference type="EMBL" id="JAE34695.1"/>
    </source>
</evidence>
<reference evidence="2" key="1">
    <citation type="submission" date="2014-09" db="EMBL/GenBank/DDBJ databases">
        <authorList>
            <person name="Magalhaes I.L.F."/>
            <person name="Oliveira U."/>
            <person name="Santos F.R."/>
            <person name="Vidigal T.H.D.A."/>
            <person name="Brescovit A.D."/>
            <person name="Santos A.J."/>
        </authorList>
    </citation>
    <scope>NUCLEOTIDE SEQUENCE</scope>
    <source>
        <tissue evidence="2">Shoot tissue taken approximately 20 cm above the soil surface</tissue>
    </source>
</reference>
<keyword evidence="1" id="KW-0812">Transmembrane</keyword>
<dbReference type="AlphaFoldDB" id="A0A0A9HC11"/>
<name>A0A0A9HC11_ARUDO</name>
<keyword evidence="1" id="KW-1133">Transmembrane helix</keyword>